<dbReference type="Gene3D" id="2.30.30.110">
    <property type="match status" value="1"/>
</dbReference>
<comment type="caution">
    <text evidence="1">The sequence shown here is derived from an EMBL/GenBank/DDBJ whole genome shotgun (WGS) entry which is preliminary data.</text>
</comment>
<keyword evidence="1" id="KW-0378">Hydrolase</keyword>
<dbReference type="Pfam" id="PF02452">
    <property type="entry name" value="PemK_toxin"/>
    <property type="match status" value="1"/>
</dbReference>
<gene>
    <name evidence="1" type="ORF">QLQ16_06585</name>
</gene>
<dbReference type="InterPro" id="IPR003477">
    <property type="entry name" value="PemK-like"/>
</dbReference>
<proteinExistence type="predicted"/>
<reference evidence="1" key="1">
    <citation type="submission" date="2023-05" db="EMBL/GenBank/DDBJ databases">
        <title>Limnohabitans sp. strain HM2-2 Genome sequencing and assembly.</title>
        <authorList>
            <person name="Jung Y."/>
        </authorList>
    </citation>
    <scope>NUCLEOTIDE SEQUENCE</scope>
    <source>
        <strain evidence="1">HM2-2</strain>
    </source>
</reference>
<accession>A0ABT6X5U9</accession>
<dbReference type="Proteomes" id="UP001431902">
    <property type="component" value="Unassembled WGS sequence"/>
</dbReference>
<dbReference type="SUPFAM" id="SSF50118">
    <property type="entry name" value="Cell growth inhibitor/plasmid maintenance toxic component"/>
    <property type="match status" value="1"/>
</dbReference>
<name>A0ABT6X5U9_9BURK</name>
<dbReference type="EC" id="3.1.-.-" evidence="1"/>
<dbReference type="RefSeq" id="WP_283223900.1">
    <property type="nucleotide sequence ID" value="NZ_JASGBH010000004.1"/>
</dbReference>
<keyword evidence="2" id="KW-1185">Reference proteome</keyword>
<evidence type="ECO:0000313" key="2">
    <source>
        <dbReference type="Proteomes" id="UP001431902"/>
    </source>
</evidence>
<dbReference type="InterPro" id="IPR011067">
    <property type="entry name" value="Plasmid_toxin/cell-grow_inhib"/>
</dbReference>
<dbReference type="EMBL" id="JASGBH010000004">
    <property type="protein sequence ID" value="MDI9233498.1"/>
    <property type="molecule type" value="Genomic_DNA"/>
</dbReference>
<evidence type="ECO:0000313" key="1">
    <source>
        <dbReference type="EMBL" id="MDI9233498.1"/>
    </source>
</evidence>
<organism evidence="1 2">
    <name type="scientific">Limnohabitans lacus</name>
    <dbReference type="NCBI Taxonomy" id="3045173"/>
    <lineage>
        <taxon>Bacteria</taxon>
        <taxon>Pseudomonadati</taxon>
        <taxon>Pseudomonadota</taxon>
        <taxon>Betaproteobacteria</taxon>
        <taxon>Burkholderiales</taxon>
        <taxon>Comamonadaceae</taxon>
        <taxon>Limnohabitans</taxon>
    </lineage>
</organism>
<protein>
    <submittedName>
        <fullName evidence="1">Type II toxin-antitoxin system PemK/MazF family toxin</fullName>
        <ecNumber evidence="1">3.1.-.-</ecNumber>
    </submittedName>
</protein>
<sequence>MATPSKLWVPDRRDMIWIDFNPQVGAEMKDEHPMLVLSSKAFNERTNLVIGLPMTHAPSNETNPFAVKFTSPKGEVCYVLAHQPKSFAWRDRGARPHAWKQVPPTVFESACEELNGIISICV</sequence>
<dbReference type="GO" id="GO:0016787">
    <property type="term" value="F:hydrolase activity"/>
    <property type="evidence" value="ECO:0007669"/>
    <property type="project" value="UniProtKB-KW"/>
</dbReference>